<gene>
    <name evidence="10" type="primary">WASF3</name>
</gene>
<reference evidence="10" key="3">
    <citation type="submission" date="2025-09" db="UniProtKB">
        <authorList>
            <consortium name="Ensembl"/>
        </authorList>
    </citation>
    <scope>IDENTIFICATION</scope>
</reference>
<name>A0AAZ3NT69_ONCTS</name>
<proteinExistence type="inferred from homology"/>
<organism evidence="10 11">
    <name type="scientific">Oncorhynchus tshawytscha</name>
    <name type="common">Chinook salmon</name>
    <name type="synonym">Salmo tshawytscha</name>
    <dbReference type="NCBI Taxonomy" id="74940"/>
    <lineage>
        <taxon>Eukaryota</taxon>
        <taxon>Metazoa</taxon>
        <taxon>Chordata</taxon>
        <taxon>Craniata</taxon>
        <taxon>Vertebrata</taxon>
        <taxon>Euteleostomi</taxon>
        <taxon>Actinopterygii</taxon>
        <taxon>Neopterygii</taxon>
        <taxon>Teleostei</taxon>
        <taxon>Protacanthopterygii</taxon>
        <taxon>Salmoniformes</taxon>
        <taxon>Salmonidae</taxon>
        <taxon>Salmoninae</taxon>
        <taxon>Oncorhynchus</taxon>
    </lineage>
</organism>
<dbReference type="InterPro" id="IPR028288">
    <property type="entry name" value="SCAR/WAVE_fam"/>
</dbReference>
<dbReference type="SMART" id="SM00246">
    <property type="entry name" value="WH2"/>
    <property type="match status" value="1"/>
</dbReference>
<dbReference type="GO" id="GO:0034237">
    <property type="term" value="F:protein kinase A regulatory subunit binding"/>
    <property type="evidence" value="ECO:0007669"/>
    <property type="project" value="TreeGrafter"/>
</dbReference>
<reference evidence="11" key="1">
    <citation type="journal article" date="2018" name="PLoS ONE">
        <title>Chinook salmon (Oncorhynchus tshawytscha) genome and transcriptome.</title>
        <authorList>
            <person name="Christensen K.A."/>
            <person name="Leong J.S."/>
            <person name="Sakhrani D."/>
            <person name="Biagi C.A."/>
            <person name="Minkley D.R."/>
            <person name="Withler R.E."/>
            <person name="Rondeau E.B."/>
            <person name="Koop B.F."/>
            <person name="Devlin R.H."/>
        </authorList>
    </citation>
    <scope>NUCLEOTIDE SEQUENCE [LARGE SCALE GENOMIC DNA]</scope>
</reference>
<evidence type="ECO:0000256" key="5">
    <source>
        <dbReference type="ARBA" id="ARBA00023203"/>
    </source>
</evidence>
<dbReference type="InterPro" id="IPR003124">
    <property type="entry name" value="WH2_dom"/>
</dbReference>
<sequence>MPLVKRNIEPRHLCRGGLPEGIGSELECVTNNTLSAIIRQLSSLSKHAEDVFGELFSEANTFYVRANGLQDRIDRLAVKVTQLDSTVEEVSLQDINMRKAFKSSTVQDQQVVSKSSTSNPVEDMYNTSDKPPSLSILSAYRDDHTDGMKFYTDPSYFFDLWKEKMLQDTEDKRKERRRQREQKRCVDGTLQREVKKVRKARNRRQEWNMMAFDKELRPDHRHPHSLHRGASSEGSLSPESRYGHDLPDYPTAPSLPHSASNHALAHPYPPADIHESVEHEYHSIGVSYREGALNRTHHSPPLHRSTERINGTMTLPPADYRYCYCNNSQDKKSGMQINNSLICKYQCVVSSNSALWSPTPTSPGPRMIPPPPGPPPPPVLPAPPQLAGLGDGKRQDTQPRSDLLSAIRMGIQLKKVQEQQEQQAKREPVGNDVATILSRRIAVEYSDSEDDSELEENDWSD</sequence>
<feature type="domain" description="WH2" evidence="9">
    <location>
        <begin position="399"/>
        <end position="416"/>
    </location>
</feature>
<keyword evidence="11" id="KW-1185">Reference proteome</keyword>
<comment type="subunit">
    <text evidence="7">Binds actin and the Arp2/3 complex.</text>
</comment>
<dbReference type="Proteomes" id="UP000694402">
    <property type="component" value="Unassembled WGS sequence"/>
</dbReference>
<dbReference type="GO" id="GO:0030036">
    <property type="term" value="P:actin cytoskeleton organization"/>
    <property type="evidence" value="ECO:0007669"/>
    <property type="project" value="UniProtKB-UniRule"/>
</dbReference>
<dbReference type="GO" id="GO:0031209">
    <property type="term" value="C:SCAR complex"/>
    <property type="evidence" value="ECO:0007669"/>
    <property type="project" value="TreeGrafter"/>
</dbReference>
<evidence type="ECO:0000256" key="3">
    <source>
        <dbReference type="ARBA" id="ARBA00022490"/>
    </source>
</evidence>
<dbReference type="FunFam" id="1.20.5.340:FF:000012">
    <property type="entry name" value="Wiskott-Aldrich syndrome protein family member 1"/>
    <property type="match status" value="1"/>
</dbReference>
<dbReference type="GO" id="GO:0003779">
    <property type="term" value="F:actin binding"/>
    <property type="evidence" value="ECO:0007669"/>
    <property type="project" value="UniProtKB-UniRule"/>
</dbReference>
<keyword evidence="6 7" id="KW-0206">Cytoskeleton</keyword>
<dbReference type="GO" id="GO:2000601">
    <property type="term" value="P:positive regulation of Arp2/3 complex-mediated actin nucleation"/>
    <property type="evidence" value="ECO:0007669"/>
    <property type="project" value="TreeGrafter"/>
</dbReference>
<dbReference type="PANTHER" id="PTHR12902">
    <property type="entry name" value="WASP-1"/>
    <property type="match status" value="1"/>
</dbReference>
<dbReference type="Pfam" id="PF02205">
    <property type="entry name" value="WH2"/>
    <property type="match status" value="1"/>
</dbReference>
<dbReference type="PANTHER" id="PTHR12902:SF7">
    <property type="entry name" value="ACTIN-BINDING PROTEIN WASF3"/>
    <property type="match status" value="1"/>
</dbReference>
<dbReference type="Gene3D" id="1.20.5.340">
    <property type="match status" value="1"/>
</dbReference>
<evidence type="ECO:0000256" key="4">
    <source>
        <dbReference type="ARBA" id="ARBA00022553"/>
    </source>
</evidence>
<protein>
    <recommendedName>
        <fullName evidence="7">Wiskott-Aldrich syndrome protein family member</fullName>
        <shortName evidence="7">WASP family protein member</shortName>
    </recommendedName>
</protein>
<feature type="region of interest" description="Disordered" evidence="8">
    <location>
        <begin position="111"/>
        <end position="130"/>
    </location>
</feature>
<keyword evidence="4" id="KW-0597">Phosphoprotein</keyword>
<evidence type="ECO:0000256" key="6">
    <source>
        <dbReference type="ARBA" id="ARBA00023212"/>
    </source>
</evidence>
<evidence type="ECO:0000256" key="1">
    <source>
        <dbReference type="ARBA" id="ARBA00004245"/>
    </source>
</evidence>
<feature type="compositionally biased region" description="Pro residues" evidence="8">
    <location>
        <begin position="360"/>
        <end position="384"/>
    </location>
</feature>
<dbReference type="CDD" id="cd22073">
    <property type="entry name" value="WH2_WAVE-3"/>
    <property type="match status" value="1"/>
</dbReference>
<evidence type="ECO:0000256" key="2">
    <source>
        <dbReference type="ARBA" id="ARBA00006993"/>
    </source>
</evidence>
<dbReference type="GO" id="GO:0071933">
    <property type="term" value="F:Arp2/3 complex binding"/>
    <property type="evidence" value="ECO:0007669"/>
    <property type="project" value="TreeGrafter"/>
</dbReference>
<evidence type="ECO:0000313" key="10">
    <source>
        <dbReference type="Ensembl" id="ENSOTSP00005107647.1"/>
    </source>
</evidence>
<dbReference type="PROSITE" id="PS51082">
    <property type="entry name" value="WH2"/>
    <property type="match status" value="1"/>
</dbReference>
<dbReference type="Gene3D" id="6.10.280.150">
    <property type="match status" value="2"/>
</dbReference>
<evidence type="ECO:0000259" key="9">
    <source>
        <dbReference type="PROSITE" id="PS51082"/>
    </source>
</evidence>
<keyword evidence="3 7" id="KW-0963">Cytoplasm</keyword>
<comment type="similarity">
    <text evidence="2 7">Belongs to the SCAR/WAVE family.</text>
</comment>
<feature type="region of interest" description="Disordered" evidence="8">
    <location>
        <begin position="195"/>
        <end position="270"/>
    </location>
</feature>
<comment type="function">
    <text evidence="7">Downstream effector molecule involved in the transmission of signals from tyrosine kinase receptors and small GTPases to the actin cytoskeleton. Promotes formation of actin filaments. Part of the WAVE complex that regulates lamellipodia formation. The WAVE complex regulates actin filament reorganization via its interaction with the Arp2/3 complex.</text>
</comment>
<feature type="region of interest" description="Disordered" evidence="8">
    <location>
        <begin position="356"/>
        <end position="398"/>
    </location>
</feature>
<keyword evidence="5 7" id="KW-0009">Actin-binding</keyword>
<evidence type="ECO:0000256" key="7">
    <source>
        <dbReference type="RuleBase" id="RU367034"/>
    </source>
</evidence>
<evidence type="ECO:0000256" key="8">
    <source>
        <dbReference type="SAM" id="MobiDB-lite"/>
    </source>
</evidence>
<dbReference type="GeneTree" id="ENSGT00950000182962"/>
<reference evidence="10" key="2">
    <citation type="submission" date="2025-08" db="UniProtKB">
        <authorList>
            <consortium name="Ensembl"/>
        </authorList>
    </citation>
    <scope>IDENTIFICATION</scope>
</reference>
<comment type="subcellular location">
    <subcellularLocation>
        <location evidence="1 7">Cytoplasm</location>
        <location evidence="1 7">Cytoskeleton</location>
    </subcellularLocation>
</comment>
<accession>A0AAZ3NT69</accession>
<dbReference type="Ensembl" id="ENSOTST00005145852.1">
    <property type="protein sequence ID" value="ENSOTSP00005107647.1"/>
    <property type="gene ID" value="ENSOTSG00005010052.2"/>
</dbReference>
<dbReference type="GO" id="GO:0005856">
    <property type="term" value="C:cytoskeleton"/>
    <property type="evidence" value="ECO:0007669"/>
    <property type="project" value="UniProtKB-SubCell"/>
</dbReference>
<evidence type="ECO:0000313" key="11">
    <source>
        <dbReference type="Proteomes" id="UP000694402"/>
    </source>
</evidence>
<dbReference type="AlphaFoldDB" id="A0AAZ3NT69"/>